<evidence type="ECO:0000313" key="13">
    <source>
        <dbReference type="Proteomes" id="UP001589748"/>
    </source>
</evidence>
<proteinExistence type="predicted"/>
<feature type="compositionally biased region" description="Low complexity" evidence="11">
    <location>
        <begin position="105"/>
        <end position="115"/>
    </location>
</feature>
<accession>A0ABV5LP10</accession>
<keyword evidence="5" id="KW-0547">Nucleotide-binding</keyword>
<gene>
    <name evidence="12" type="ORF">ACFFVI_02215</name>
</gene>
<evidence type="ECO:0000256" key="6">
    <source>
        <dbReference type="ARBA" id="ARBA00022840"/>
    </source>
</evidence>
<organism evidence="12 13">
    <name type="scientific">Kineococcus gynurae</name>
    <dbReference type="NCBI Taxonomy" id="452979"/>
    <lineage>
        <taxon>Bacteria</taxon>
        <taxon>Bacillati</taxon>
        <taxon>Actinomycetota</taxon>
        <taxon>Actinomycetes</taxon>
        <taxon>Kineosporiales</taxon>
        <taxon>Kineosporiaceae</taxon>
        <taxon>Kineococcus</taxon>
    </lineage>
</organism>
<evidence type="ECO:0000256" key="9">
    <source>
        <dbReference type="ARBA" id="ARBA00023065"/>
    </source>
</evidence>
<dbReference type="EMBL" id="JBHMDM010000001">
    <property type="protein sequence ID" value="MFB9375773.1"/>
    <property type="molecule type" value="Genomic_DNA"/>
</dbReference>
<reference evidence="12 13" key="1">
    <citation type="submission" date="2024-09" db="EMBL/GenBank/DDBJ databases">
        <authorList>
            <person name="Sun Q."/>
            <person name="Mori K."/>
        </authorList>
    </citation>
    <scope>NUCLEOTIDE SEQUENCE [LARGE SCALE GENOMIC DNA]</scope>
    <source>
        <strain evidence="12 13">TISTR 1856</strain>
    </source>
</reference>
<evidence type="ECO:0000256" key="4">
    <source>
        <dbReference type="ARBA" id="ARBA00022692"/>
    </source>
</evidence>
<sequence length="190" mass="19028">MSLLLRSTTLLLRPVRAAVLLLLAATLVLGVLFPLAGVALARVLPSASVPVATASTLDASGFVGRPSAGSNDPLASGGSNLGPNDEGLLAEQATRRAEVAAREGVPAADVPDDAVTASGSGLDPDISPAYAELQVPRVARETGLGEAEVRELVARSTSGRTLGVLGAPRVDVVTLNRALARALGDAPAVG</sequence>
<protein>
    <submittedName>
        <fullName evidence="12">Potassium-transporting ATPase subunit C</fullName>
    </submittedName>
</protein>
<dbReference type="Pfam" id="PF02669">
    <property type="entry name" value="KdpC"/>
    <property type="match status" value="1"/>
</dbReference>
<keyword evidence="6" id="KW-0067">ATP-binding</keyword>
<feature type="region of interest" description="Disordered" evidence="11">
    <location>
        <begin position="102"/>
        <end position="121"/>
    </location>
</feature>
<keyword evidence="7" id="KW-0630">Potassium</keyword>
<keyword evidence="2" id="KW-1003">Cell membrane</keyword>
<comment type="caution">
    <text evidence="12">The sequence shown here is derived from an EMBL/GenBank/DDBJ whole genome shotgun (WGS) entry which is preliminary data.</text>
</comment>
<evidence type="ECO:0000256" key="2">
    <source>
        <dbReference type="ARBA" id="ARBA00022475"/>
    </source>
</evidence>
<dbReference type="InterPro" id="IPR003820">
    <property type="entry name" value="KdpC"/>
</dbReference>
<evidence type="ECO:0000256" key="1">
    <source>
        <dbReference type="ARBA" id="ARBA00022448"/>
    </source>
</evidence>
<evidence type="ECO:0000256" key="10">
    <source>
        <dbReference type="ARBA" id="ARBA00023136"/>
    </source>
</evidence>
<keyword evidence="10" id="KW-0472">Membrane</keyword>
<name>A0ABV5LP10_9ACTN</name>
<keyword evidence="13" id="KW-1185">Reference proteome</keyword>
<dbReference type="RefSeq" id="WP_380139937.1">
    <property type="nucleotide sequence ID" value="NZ_JBHLUI010000012.1"/>
</dbReference>
<evidence type="ECO:0000256" key="3">
    <source>
        <dbReference type="ARBA" id="ARBA00022538"/>
    </source>
</evidence>
<evidence type="ECO:0000313" key="12">
    <source>
        <dbReference type="EMBL" id="MFB9375773.1"/>
    </source>
</evidence>
<dbReference type="PANTHER" id="PTHR30042:SF2">
    <property type="entry name" value="POTASSIUM-TRANSPORTING ATPASE KDPC SUBUNIT"/>
    <property type="match status" value="1"/>
</dbReference>
<dbReference type="Proteomes" id="UP001589748">
    <property type="component" value="Unassembled WGS sequence"/>
</dbReference>
<keyword evidence="8" id="KW-1133">Transmembrane helix</keyword>
<dbReference type="PANTHER" id="PTHR30042">
    <property type="entry name" value="POTASSIUM-TRANSPORTING ATPASE C CHAIN"/>
    <property type="match status" value="1"/>
</dbReference>
<evidence type="ECO:0000256" key="11">
    <source>
        <dbReference type="SAM" id="MobiDB-lite"/>
    </source>
</evidence>
<keyword evidence="4" id="KW-0812">Transmembrane</keyword>
<evidence type="ECO:0000256" key="5">
    <source>
        <dbReference type="ARBA" id="ARBA00022741"/>
    </source>
</evidence>
<keyword evidence="1" id="KW-0813">Transport</keyword>
<evidence type="ECO:0000256" key="7">
    <source>
        <dbReference type="ARBA" id="ARBA00022958"/>
    </source>
</evidence>
<keyword evidence="3" id="KW-0633">Potassium transport</keyword>
<keyword evidence="9" id="KW-0406">Ion transport</keyword>
<dbReference type="PIRSF" id="PIRSF001296">
    <property type="entry name" value="K_ATPase_KdpC"/>
    <property type="match status" value="1"/>
</dbReference>
<evidence type="ECO:0000256" key="8">
    <source>
        <dbReference type="ARBA" id="ARBA00022989"/>
    </source>
</evidence>